<keyword evidence="2" id="KW-1185">Reference proteome</keyword>
<name>S3HKF6_9HYPH</name>
<accession>S3HKF6</accession>
<organism evidence="1 2">
    <name type="scientific">Rhizobium grahamii CCGE 502</name>
    <dbReference type="NCBI Taxonomy" id="990285"/>
    <lineage>
        <taxon>Bacteria</taxon>
        <taxon>Pseudomonadati</taxon>
        <taxon>Pseudomonadota</taxon>
        <taxon>Alphaproteobacteria</taxon>
        <taxon>Hyphomicrobiales</taxon>
        <taxon>Rhizobiaceae</taxon>
        <taxon>Rhizobium/Agrobacterium group</taxon>
        <taxon>Rhizobium</taxon>
    </lineage>
</organism>
<evidence type="ECO:0000313" key="1">
    <source>
        <dbReference type="EMBL" id="EPE93976.1"/>
    </source>
</evidence>
<dbReference type="EMBL" id="AEYE02000038">
    <property type="protein sequence ID" value="EPE93976.1"/>
    <property type="molecule type" value="Genomic_DNA"/>
</dbReference>
<sequence length="68" mass="7778">MFKRPKLLALRAATTEEMSLCAAIRRDDQPRSDRLIRLQNQIGKKYRFGFSFSFNCAVDVPGGFMLHG</sequence>
<evidence type="ECO:0000313" key="2">
    <source>
        <dbReference type="Proteomes" id="UP000014411"/>
    </source>
</evidence>
<protein>
    <submittedName>
        <fullName evidence="1">Uncharacterized protein</fullName>
    </submittedName>
</protein>
<dbReference type="AlphaFoldDB" id="S3HKF6"/>
<keyword evidence="1" id="KW-0614">Plasmid</keyword>
<geneLocation type="plasmid" evidence="1">
    <name>pRg502a</name>
</geneLocation>
<reference evidence="1 2" key="1">
    <citation type="journal article" date="2012" name="J. Bacteriol.">
        <title>Genome sequence of Rhizobium grahamii CCGE502, a broad-host-range symbiont with low nodulation competitiveness in Phaseolus vulgaris.</title>
        <authorList>
            <person name="Althabegoiti M.J."/>
            <person name="Lozano L."/>
            <person name="Torres-Tejerizo G."/>
            <person name="Ormeno-Orrillo E."/>
            <person name="Rogel M.A."/>
            <person name="Gonzalez V."/>
            <person name="Martinez-Romero E."/>
        </authorList>
    </citation>
    <scope>NUCLEOTIDE SEQUENCE [LARGE SCALE GENOMIC DNA]</scope>
    <source>
        <strain evidence="1 2">CCGE 502</strain>
        <plasmid evidence="1">pRg502a</plasmid>
    </source>
</reference>
<proteinExistence type="predicted"/>
<gene>
    <name evidence="1" type="ORF">RGCCGE502_34361</name>
</gene>
<dbReference type="Proteomes" id="UP000014411">
    <property type="component" value="Unassembled WGS sequence"/>
</dbReference>
<dbReference type="HOGENOM" id="CLU_2791090_0_0_5"/>
<comment type="caution">
    <text evidence="1">The sequence shown here is derived from an EMBL/GenBank/DDBJ whole genome shotgun (WGS) entry which is preliminary data.</text>
</comment>